<evidence type="ECO:0000313" key="3">
    <source>
        <dbReference type="Proteomes" id="UP000000270"/>
    </source>
</evidence>
<dbReference type="KEGG" id="azc:AZC_2567"/>
<organism evidence="2 3">
    <name type="scientific">Azorhizobium caulinodans (strain ATCC 43989 / DSM 5975 / JCM 20966 / LMG 6465 / NBRC 14845 / NCIMB 13405 / ORS 571)</name>
    <dbReference type="NCBI Taxonomy" id="438753"/>
    <lineage>
        <taxon>Bacteria</taxon>
        <taxon>Pseudomonadati</taxon>
        <taxon>Pseudomonadota</taxon>
        <taxon>Alphaproteobacteria</taxon>
        <taxon>Hyphomicrobiales</taxon>
        <taxon>Xanthobacteraceae</taxon>
        <taxon>Azorhizobium</taxon>
    </lineage>
</organism>
<reference evidence="2 3" key="1">
    <citation type="journal article" date="2007" name="Appl. Environ. Microbiol.">
        <title>Rhizobial factors required for stem nodule maturation and maintenance in Sesbania rostrata-Azorhizobium caulinodans ORS571 symbiosis.</title>
        <authorList>
            <person name="Suzuki S."/>
            <person name="Aono T."/>
            <person name="Lee KB."/>
            <person name="Suzuki T."/>
            <person name="Liu CT."/>
            <person name="Miwa H."/>
            <person name="Wakao S."/>
            <person name="Iki T."/>
            <person name="Oyaizu H."/>
        </authorList>
    </citation>
    <scope>NUCLEOTIDE SEQUENCE [LARGE SCALE GENOMIC DNA]</scope>
    <source>
        <strain evidence="3">ATCC 43989 / DSM 5975 / JCM 20966 / LMG 6465 / NBRC 14845 / NCIMB 13405 / ORS 571</strain>
    </source>
</reference>
<feature type="compositionally biased region" description="Basic and acidic residues" evidence="1">
    <location>
        <begin position="46"/>
        <end position="62"/>
    </location>
</feature>
<dbReference type="STRING" id="438753.AZC_2567"/>
<proteinExistence type="predicted"/>
<dbReference type="RefSeq" id="WP_012171091.1">
    <property type="nucleotide sequence ID" value="NC_009937.1"/>
</dbReference>
<feature type="region of interest" description="Disordered" evidence="1">
    <location>
        <begin position="1"/>
        <end position="62"/>
    </location>
</feature>
<protein>
    <recommendedName>
        <fullName evidence="4">DUF4169 domain-containing protein</fullName>
    </recommendedName>
</protein>
<name>A8IAV5_AZOC5</name>
<reference evidence="2 3" key="4">
    <citation type="journal article" date="2009" name="Appl. Environ. Microbiol.">
        <title>Comparative genome-wide transcriptional profiling of Azorhizobium caulinodans ORS571 grown under free-living and symbiotic conditions.</title>
        <authorList>
            <person name="Tsukada S."/>
            <person name="Aono T."/>
            <person name="Akiba N."/>
            <person name="Lee KB."/>
            <person name="Liu CT."/>
            <person name="Toyazaki H."/>
            <person name="Oyaizu H."/>
        </authorList>
    </citation>
    <scope>NUCLEOTIDE SEQUENCE [LARGE SCALE GENOMIC DNA]</scope>
    <source>
        <strain evidence="3">ATCC 43989 / DSM 5975 / JCM 20966 / LMG 6465 / NBRC 14845 / NCIMB 13405 / ORS 571</strain>
    </source>
</reference>
<reference evidence="2 3" key="5">
    <citation type="journal article" date="2010" name="Appl. Environ. Microbiol.">
        <title>phrR-like gene praR of Azorhizobium caulinodans ORS571 is essential for symbiosis with Sesbania rostrata and is involved in expression of reb genes.</title>
        <authorList>
            <person name="Akiba N."/>
            <person name="Aono T."/>
            <person name="Toyazaki H."/>
            <person name="Sato S."/>
            <person name="Oyaizu H."/>
        </authorList>
    </citation>
    <scope>NUCLEOTIDE SEQUENCE [LARGE SCALE GENOMIC DNA]</scope>
    <source>
        <strain evidence="3">ATCC 43989 / DSM 5975 / JCM 20966 / LMG 6465 / NBRC 14845 / NCIMB 13405 / ORS 571</strain>
    </source>
</reference>
<dbReference type="EMBL" id="AP009384">
    <property type="protein sequence ID" value="BAF88565.1"/>
    <property type="molecule type" value="Genomic_DNA"/>
</dbReference>
<dbReference type="Proteomes" id="UP000000270">
    <property type="component" value="Chromosome"/>
</dbReference>
<dbReference type="InterPro" id="IPR025227">
    <property type="entry name" value="DUF4169"/>
</dbReference>
<accession>A8IAV5</accession>
<dbReference type="eggNOG" id="ENOG5031AUT">
    <property type="taxonomic scope" value="Bacteria"/>
</dbReference>
<feature type="compositionally biased region" description="Basic and acidic residues" evidence="1">
    <location>
        <begin position="24"/>
        <end position="39"/>
    </location>
</feature>
<reference evidence="2 3" key="6">
    <citation type="journal article" date="2011" name="Appl. Environ. Microbiol.">
        <title>Involvement of the azorhizobial chromosome partition gene (parA) in the onset of bacteroid differentiation during Sesbania rostrata stem nodule development.</title>
        <authorList>
            <person name="Liu CT."/>
            <person name="Lee KB."/>
            <person name="Wang YS."/>
            <person name="Peng MH."/>
            <person name="Lee KT."/>
            <person name="Suzuki S."/>
            <person name="Suzuki T."/>
            <person name="Oyaizu H."/>
        </authorList>
    </citation>
    <scope>NUCLEOTIDE SEQUENCE [LARGE SCALE GENOMIC DNA]</scope>
    <source>
        <strain evidence="3">ATCC 43989 / DSM 5975 / JCM 20966 / LMG 6465 / NBRC 14845 / NCIMB 13405 / ORS 571</strain>
    </source>
</reference>
<evidence type="ECO:0000256" key="1">
    <source>
        <dbReference type="SAM" id="MobiDB-lite"/>
    </source>
</evidence>
<dbReference type="Pfam" id="PF13770">
    <property type="entry name" value="DUF4169"/>
    <property type="match status" value="1"/>
</dbReference>
<gene>
    <name evidence="2" type="ordered locus">AZC_2567</name>
</gene>
<evidence type="ECO:0000313" key="2">
    <source>
        <dbReference type="EMBL" id="BAF88565.1"/>
    </source>
</evidence>
<dbReference type="HOGENOM" id="CLU_187649_1_0_5"/>
<evidence type="ECO:0008006" key="4">
    <source>
        <dbReference type="Google" id="ProtNLM"/>
    </source>
</evidence>
<dbReference type="AlphaFoldDB" id="A8IAV5"/>
<sequence length="62" mass="7104">MGDVVNLNKARKTRARQQAQAEAAENRIRFGRTKAEREAQAAQERLQAKRLDGHARTEREES</sequence>
<keyword evidence="3" id="KW-1185">Reference proteome</keyword>
<reference evidence="2 3" key="3">
    <citation type="journal article" date="2008" name="BMC Genomics">
        <title>The genome of the versatile nitrogen fixer Azorhizobium caulinodans ORS571.</title>
        <authorList>
            <person name="Lee KB."/>
            <person name="Backer P.D."/>
            <person name="Aono T."/>
            <person name="Liu CT."/>
            <person name="Suzuki S."/>
            <person name="Suzuki T."/>
            <person name="Kaneko T."/>
            <person name="Yamada M."/>
            <person name="Tabata S."/>
            <person name="Kupfer D.M."/>
            <person name="Najar F.Z."/>
            <person name="Wiley G.B."/>
            <person name="Roe B."/>
            <person name="Binnewies T.T."/>
            <person name="Ussery D.W."/>
            <person name="D'Haeze W."/>
            <person name="Herder J.D."/>
            <person name="Gevers D."/>
            <person name="Vereecke D."/>
            <person name="Holsters M."/>
            <person name="Oyaizu H."/>
        </authorList>
    </citation>
    <scope>NUCLEOTIDE SEQUENCE [LARGE SCALE GENOMIC DNA]</scope>
    <source>
        <strain evidence="3">ATCC 43989 / DSM 5975 / JCM 20966 / LMG 6465 / NBRC 14845 / NCIMB 13405 / ORS 571</strain>
    </source>
</reference>
<reference evidence="3" key="2">
    <citation type="submission" date="2007-04" db="EMBL/GenBank/DDBJ databases">
        <title>Complete genome sequence of the nitrogen-fixing bacterium Azorhizobium caulinodans ORS571.</title>
        <authorList>
            <person name="Lee K.B."/>
            <person name="Backer P.D."/>
            <person name="Aono T."/>
            <person name="Liu C.T."/>
            <person name="Suzuki S."/>
            <person name="Suzuki T."/>
            <person name="Kaneko T."/>
            <person name="Yamada M."/>
            <person name="Tabata S."/>
            <person name="Kupfer D.M."/>
            <person name="Najar F.Z."/>
            <person name="Wiley G.B."/>
            <person name="Roe B."/>
            <person name="Binnewies T."/>
            <person name="Ussery D."/>
            <person name="Vereecke D."/>
            <person name="Gevers D."/>
            <person name="Holsters M."/>
            <person name="Oyaizu H."/>
        </authorList>
    </citation>
    <scope>NUCLEOTIDE SEQUENCE [LARGE SCALE GENOMIC DNA]</scope>
    <source>
        <strain evidence="3">ATCC 43989 / DSM 5975 / JCM 20966 / LMG 6465 / NBRC 14845 / NCIMB 13405 / ORS 571</strain>
    </source>
</reference>